<dbReference type="CDD" id="cd00590">
    <property type="entry name" value="RRM_SF"/>
    <property type="match status" value="1"/>
</dbReference>
<dbReference type="PaxDb" id="4097-A0A1S3X2B4"/>
<dbReference type="InterPro" id="IPR000504">
    <property type="entry name" value="RRM_dom"/>
</dbReference>
<keyword evidence="3" id="KW-1185">Reference proteome</keyword>
<dbReference type="PANTHER" id="PTHR36309">
    <property type="entry name" value="RNA-BINDING (RRM/RBD/RNP MOTIFS) FAMILY PROTEIN"/>
    <property type="match status" value="1"/>
</dbReference>
<dbReference type="InterPro" id="IPR012677">
    <property type="entry name" value="Nucleotide-bd_a/b_plait_sf"/>
</dbReference>
<dbReference type="AlphaFoldDB" id="A0A1S3X2B4"/>
<dbReference type="InterPro" id="IPR053316">
    <property type="entry name" value="Epigenetic_reg_gene_expr"/>
</dbReference>
<dbReference type="PANTHER" id="PTHR36309:SF5">
    <property type="entry name" value="RNA-BINDING REGION RNP-1 (RNA RECOGNITION MOTIF)"/>
    <property type="match status" value="1"/>
</dbReference>
<sequence>MEALMEECASFEDKVKRTIYIDNLSPLAKESVLKAALDQFGNVIQVEFIRSYLEMKGMACAALVEMQSAKEAKTIISEIRNSPFMISGMPRPVRACSAVAEMFDDRPRKPGRKIVCRWLKTSDPDFEVAMKMKLIVRKHAKEVNFLLKRQLEEEEELAKEQSESLNIIYSKFELIEDVTKSGTATRLAKHYKMRIADVDR</sequence>
<feature type="domain" description="RRM" evidence="2">
    <location>
        <begin position="17"/>
        <end position="100"/>
    </location>
</feature>
<dbReference type="GO" id="GO:0003723">
    <property type="term" value="F:RNA binding"/>
    <property type="evidence" value="ECO:0007669"/>
    <property type="project" value="UniProtKB-UniRule"/>
</dbReference>
<accession>A0A1S3X2B4</accession>
<evidence type="ECO:0000313" key="4">
    <source>
        <dbReference type="RefSeq" id="XP_016434135.1"/>
    </source>
</evidence>
<name>A0A1S3X2B4_TOBAC</name>
<dbReference type="PROSITE" id="PS50102">
    <property type="entry name" value="RRM"/>
    <property type="match status" value="1"/>
</dbReference>
<dbReference type="Proteomes" id="UP000790787">
    <property type="component" value="Chromosome 23"/>
</dbReference>
<evidence type="ECO:0000259" key="2">
    <source>
        <dbReference type="PROSITE" id="PS50102"/>
    </source>
</evidence>
<proteinExistence type="predicted"/>
<dbReference type="RefSeq" id="XP_016434135.1">
    <property type="nucleotide sequence ID" value="XM_016578649.1"/>
</dbReference>
<evidence type="ECO:0000313" key="3">
    <source>
        <dbReference type="Proteomes" id="UP000790787"/>
    </source>
</evidence>
<dbReference type="OMA" id="RQETENM"/>
<organism evidence="3 4">
    <name type="scientific">Nicotiana tabacum</name>
    <name type="common">Common tobacco</name>
    <dbReference type="NCBI Taxonomy" id="4097"/>
    <lineage>
        <taxon>Eukaryota</taxon>
        <taxon>Viridiplantae</taxon>
        <taxon>Streptophyta</taxon>
        <taxon>Embryophyta</taxon>
        <taxon>Tracheophyta</taxon>
        <taxon>Spermatophyta</taxon>
        <taxon>Magnoliopsida</taxon>
        <taxon>eudicotyledons</taxon>
        <taxon>Gunneridae</taxon>
        <taxon>Pentapetalae</taxon>
        <taxon>asterids</taxon>
        <taxon>lamiids</taxon>
        <taxon>Solanales</taxon>
        <taxon>Solanaceae</taxon>
        <taxon>Nicotianoideae</taxon>
        <taxon>Nicotianeae</taxon>
        <taxon>Nicotiana</taxon>
    </lineage>
</organism>
<evidence type="ECO:0000256" key="1">
    <source>
        <dbReference type="PROSITE-ProRule" id="PRU00176"/>
    </source>
</evidence>
<dbReference type="InterPro" id="IPR035979">
    <property type="entry name" value="RBD_domain_sf"/>
</dbReference>
<dbReference type="SUPFAM" id="SSF54928">
    <property type="entry name" value="RNA-binding domain, RBD"/>
    <property type="match status" value="1"/>
</dbReference>
<protein>
    <submittedName>
        <fullName evidence="4">ASI1-immunoprecipitated protein 1-like isoform X1</fullName>
    </submittedName>
</protein>
<reference evidence="3" key="1">
    <citation type="journal article" date="2014" name="Nat. Commun.">
        <title>The tobacco genome sequence and its comparison with those of tomato and potato.</title>
        <authorList>
            <person name="Sierro N."/>
            <person name="Battey J.N."/>
            <person name="Ouadi S."/>
            <person name="Bakaher N."/>
            <person name="Bovet L."/>
            <person name="Willig A."/>
            <person name="Goepfert S."/>
            <person name="Peitsch M.C."/>
            <person name="Ivanov N.V."/>
        </authorList>
    </citation>
    <scope>NUCLEOTIDE SEQUENCE [LARGE SCALE GENOMIC DNA]</scope>
</reference>
<dbReference type="KEGG" id="nta:107760579"/>
<dbReference type="Gene3D" id="3.30.70.330">
    <property type="match status" value="1"/>
</dbReference>
<keyword evidence="1" id="KW-0694">RNA-binding</keyword>
<reference evidence="4" key="2">
    <citation type="submission" date="2025-08" db="UniProtKB">
        <authorList>
            <consortium name="RefSeq"/>
        </authorList>
    </citation>
    <scope>IDENTIFICATION</scope>
    <source>
        <tissue evidence="4">Leaf</tissue>
    </source>
</reference>
<dbReference type="RefSeq" id="XP_016434135.1">
    <property type="nucleotide sequence ID" value="XM_016578649.2"/>
</dbReference>
<dbReference type="OrthoDB" id="1913496at2759"/>
<gene>
    <name evidence="4" type="primary">LOC107760579</name>
</gene>
<dbReference type="GeneID" id="107760579"/>
<dbReference type="STRING" id="4097.A0A1S3X2B4"/>